<dbReference type="NCBIfam" id="NF033545">
    <property type="entry name" value="transpos_IS630"/>
    <property type="match status" value="1"/>
</dbReference>
<dbReference type="Pfam" id="PF13358">
    <property type="entry name" value="DDE_3"/>
    <property type="match status" value="1"/>
</dbReference>
<gene>
    <name evidence="3" type="ORF">OFY01_27600</name>
</gene>
<organism evidence="3 4">
    <name type="scientific">Streptomyces beihaiensis</name>
    <dbReference type="NCBI Taxonomy" id="2984495"/>
    <lineage>
        <taxon>Bacteria</taxon>
        <taxon>Bacillati</taxon>
        <taxon>Actinomycetota</taxon>
        <taxon>Actinomycetes</taxon>
        <taxon>Kitasatosporales</taxon>
        <taxon>Streptomycetaceae</taxon>
        <taxon>Streptomyces</taxon>
    </lineage>
</organism>
<dbReference type="SUPFAM" id="SSF46689">
    <property type="entry name" value="Homeodomain-like"/>
    <property type="match status" value="1"/>
</dbReference>
<feature type="domain" description="Tc1-like transposase DDE" evidence="2">
    <location>
        <begin position="161"/>
        <end position="306"/>
    </location>
</feature>
<evidence type="ECO:0000259" key="2">
    <source>
        <dbReference type="Pfam" id="PF13358"/>
    </source>
</evidence>
<proteinExistence type="predicted"/>
<dbReference type="InterPro" id="IPR036397">
    <property type="entry name" value="RNaseH_sf"/>
</dbReference>
<name>A0ABT3U2B1_9ACTN</name>
<feature type="compositionally biased region" description="Basic and acidic residues" evidence="1">
    <location>
        <begin position="180"/>
        <end position="193"/>
    </location>
</feature>
<accession>A0ABT3U2B1</accession>
<dbReference type="InterPro" id="IPR009057">
    <property type="entry name" value="Homeodomain-like_sf"/>
</dbReference>
<comment type="caution">
    <text evidence="3">The sequence shown here is derived from an EMBL/GenBank/DDBJ whole genome shotgun (WGS) entry which is preliminary data.</text>
</comment>
<dbReference type="Proteomes" id="UP001163064">
    <property type="component" value="Unassembled WGS sequence"/>
</dbReference>
<evidence type="ECO:0000313" key="4">
    <source>
        <dbReference type="Proteomes" id="UP001163064"/>
    </source>
</evidence>
<dbReference type="InterPro" id="IPR038717">
    <property type="entry name" value="Tc1-like_DDE_dom"/>
</dbReference>
<reference evidence="3" key="1">
    <citation type="submission" date="2022-10" db="EMBL/GenBank/DDBJ databases">
        <title>Streptomyces beihaiensis sp. nov., a chitin degrading actinobacterium, isolated from shrimp pond soil.</title>
        <authorList>
            <person name="Xie J."/>
            <person name="Shen N."/>
        </authorList>
    </citation>
    <scope>NUCLEOTIDE SEQUENCE</scope>
    <source>
        <strain evidence="3">GXMU-J5</strain>
    </source>
</reference>
<keyword evidence="4" id="KW-1185">Reference proteome</keyword>
<evidence type="ECO:0000313" key="3">
    <source>
        <dbReference type="EMBL" id="MCX3063458.1"/>
    </source>
</evidence>
<dbReference type="Pfam" id="PF13565">
    <property type="entry name" value="HTH_32"/>
    <property type="match status" value="1"/>
</dbReference>
<sequence>MTWRRAQMVLLSAQGMPVAKIAEVSFTSDDRVRDVIHNFNTDGFDSLYPKYKGGRPKTFTLPERREIKKIAKSKPTEHDLPFSTWSLTKLADFLVAEGVVDDISHEGLRILLREEGVSFQRIKTWKTSRDPDYAAKKARVEHLYAIADGEVIPEDDEPEVVFCVDEFGPLNLMPHPGRQWAERGGKHKDPDRAPRRRRRATYNRYGGVRHLFAALDLTKDKLYGHIKPVKRRTQFLEFCRYLRSLYPPETRIAIVCDNFSPHLTTKKCHRVGTWAAANNVEIAYTPTNSSWLNRIEAQFTALRYFTLDGTDHATHKDQGSMIRRYMIWRNKHAADERLRKVVARANIA</sequence>
<feature type="region of interest" description="Disordered" evidence="1">
    <location>
        <begin position="178"/>
        <end position="199"/>
    </location>
</feature>
<dbReference type="EMBL" id="JAPHNL010000311">
    <property type="protein sequence ID" value="MCX3063458.1"/>
    <property type="molecule type" value="Genomic_DNA"/>
</dbReference>
<dbReference type="InterPro" id="IPR047655">
    <property type="entry name" value="Transpos_IS630-like"/>
</dbReference>
<protein>
    <submittedName>
        <fullName evidence="3">IS630 family transposase</fullName>
    </submittedName>
</protein>
<dbReference type="Gene3D" id="3.30.420.10">
    <property type="entry name" value="Ribonuclease H-like superfamily/Ribonuclease H"/>
    <property type="match status" value="1"/>
</dbReference>
<evidence type="ECO:0000256" key="1">
    <source>
        <dbReference type="SAM" id="MobiDB-lite"/>
    </source>
</evidence>